<dbReference type="SMART" id="SM00345">
    <property type="entry name" value="HTH_GNTR"/>
    <property type="match status" value="1"/>
</dbReference>
<evidence type="ECO:0000313" key="6">
    <source>
        <dbReference type="EMBL" id="KAA0695358.1"/>
    </source>
</evidence>
<comment type="caution">
    <text evidence="6">The sequence shown here is derived from an EMBL/GenBank/DDBJ whole genome shotgun (WGS) entry which is preliminary data.</text>
</comment>
<sequence>MDGAHPLFKSKQTGERRQNLPERIYRQLKQRLFDFELLPGDRFTESEVAELVNASRTPVREALNRLQREGFVEVSFRSGWQVKPFDFQQYEQLYDVRIVLELEAIKRLCAMHPAADLEPLKRIWLITPHARLSHGASVCALDERFHEQLVEATGNQELARIHHDITERLRLVRRIDFTQRARITATYEQHGEILRSIIERQADRAQQLMKAHIEESKAEVRKITLHMIFQAREHLNTGQPLSSG</sequence>
<dbReference type="Gene3D" id="1.20.120.530">
    <property type="entry name" value="GntR ligand-binding domain-like"/>
    <property type="match status" value="1"/>
</dbReference>
<proteinExistence type="predicted"/>
<feature type="region of interest" description="Disordered" evidence="4">
    <location>
        <begin position="1"/>
        <end position="20"/>
    </location>
</feature>
<dbReference type="SUPFAM" id="SSF48008">
    <property type="entry name" value="GntR ligand-binding domain-like"/>
    <property type="match status" value="1"/>
</dbReference>
<keyword evidence="7" id="KW-1185">Reference proteome</keyword>
<dbReference type="CDD" id="cd07377">
    <property type="entry name" value="WHTH_GntR"/>
    <property type="match status" value="1"/>
</dbReference>
<dbReference type="OrthoDB" id="9799812at2"/>
<dbReference type="PANTHER" id="PTHR43537:SF45">
    <property type="entry name" value="GNTR FAMILY REGULATORY PROTEIN"/>
    <property type="match status" value="1"/>
</dbReference>
<keyword evidence="3" id="KW-0804">Transcription</keyword>
<dbReference type="InterPro" id="IPR008920">
    <property type="entry name" value="TF_FadR/GntR_C"/>
</dbReference>
<dbReference type="InterPro" id="IPR011711">
    <property type="entry name" value="GntR_C"/>
</dbReference>
<dbReference type="Pfam" id="PF00392">
    <property type="entry name" value="GntR"/>
    <property type="match status" value="1"/>
</dbReference>
<dbReference type="PANTHER" id="PTHR43537">
    <property type="entry name" value="TRANSCRIPTIONAL REGULATOR, GNTR FAMILY"/>
    <property type="match status" value="1"/>
</dbReference>
<dbReference type="Proteomes" id="UP000463138">
    <property type="component" value="Unassembled WGS sequence"/>
</dbReference>
<evidence type="ECO:0000313" key="7">
    <source>
        <dbReference type="Proteomes" id="UP000463138"/>
    </source>
</evidence>
<dbReference type="InterPro" id="IPR036388">
    <property type="entry name" value="WH-like_DNA-bd_sf"/>
</dbReference>
<accession>A0A7V7KWN4</accession>
<dbReference type="Pfam" id="PF07729">
    <property type="entry name" value="FCD"/>
    <property type="match status" value="1"/>
</dbReference>
<keyword evidence="1" id="KW-0805">Transcription regulation</keyword>
<dbReference type="PROSITE" id="PS50949">
    <property type="entry name" value="HTH_GNTR"/>
    <property type="match status" value="1"/>
</dbReference>
<dbReference type="Gene3D" id="1.10.10.10">
    <property type="entry name" value="Winged helix-like DNA-binding domain superfamily/Winged helix DNA-binding domain"/>
    <property type="match status" value="1"/>
</dbReference>
<feature type="domain" description="HTH gntR-type" evidence="5">
    <location>
        <begin position="18"/>
        <end position="85"/>
    </location>
</feature>
<evidence type="ECO:0000256" key="3">
    <source>
        <dbReference type="ARBA" id="ARBA00023163"/>
    </source>
</evidence>
<dbReference type="GO" id="GO:0003677">
    <property type="term" value="F:DNA binding"/>
    <property type="evidence" value="ECO:0007669"/>
    <property type="project" value="UniProtKB-KW"/>
</dbReference>
<dbReference type="GO" id="GO:0003700">
    <property type="term" value="F:DNA-binding transcription factor activity"/>
    <property type="evidence" value="ECO:0007669"/>
    <property type="project" value="InterPro"/>
</dbReference>
<dbReference type="SMART" id="SM00895">
    <property type="entry name" value="FCD"/>
    <property type="match status" value="1"/>
</dbReference>
<dbReference type="EMBL" id="QOVF01000002">
    <property type="protein sequence ID" value="KAA0695358.1"/>
    <property type="molecule type" value="Genomic_DNA"/>
</dbReference>
<dbReference type="AlphaFoldDB" id="A0A7V7KWN4"/>
<dbReference type="InterPro" id="IPR036390">
    <property type="entry name" value="WH_DNA-bd_sf"/>
</dbReference>
<dbReference type="InterPro" id="IPR000524">
    <property type="entry name" value="Tscrpt_reg_HTH_GntR"/>
</dbReference>
<keyword evidence="2" id="KW-0238">DNA-binding</keyword>
<name>A0A7V7KWN4_9GAMM</name>
<evidence type="ECO:0000256" key="1">
    <source>
        <dbReference type="ARBA" id="ARBA00023015"/>
    </source>
</evidence>
<gene>
    <name evidence="6" type="ORF">DT594_09455</name>
</gene>
<organism evidence="6 7">
    <name type="scientific">Halopseudomonas laoshanensis</name>
    <dbReference type="NCBI Taxonomy" id="2268758"/>
    <lineage>
        <taxon>Bacteria</taxon>
        <taxon>Pseudomonadati</taxon>
        <taxon>Pseudomonadota</taxon>
        <taxon>Gammaproteobacteria</taxon>
        <taxon>Pseudomonadales</taxon>
        <taxon>Pseudomonadaceae</taxon>
        <taxon>Halopseudomonas</taxon>
    </lineage>
</organism>
<protein>
    <submittedName>
        <fullName evidence="6">GntR family transcriptional regulator</fullName>
    </submittedName>
</protein>
<evidence type="ECO:0000256" key="2">
    <source>
        <dbReference type="ARBA" id="ARBA00023125"/>
    </source>
</evidence>
<dbReference type="PRINTS" id="PR00035">
    <property type="entry name" value="HTHGNTR"/>
</dbReference>
<reference evidence="6 7" key="1">
    <citation type="submission" date="2018-07" db="EMBL/GenBank/DDBJ databases">
        <title>Pseudomonas laoshanensis sp. nov., isolated from soil.</title>
        <authorList>
            <person name="Sun J."/>
            <person name="Yu L."/>
            <person name="Wang M."/>
            <person name="Zhang C."/>
        </authorList>
    </citation>
    <scope>NUCLEOTIDE SEQUENCE [LARGE SCALE GENOMIC DNA]</scope>
    <source>
        <strain evidence="6 7">Y22</strain>
    </source>
</reference>
<dbReference type="SUPFAM" id="SSF46785">
    <property type="entry name" value="Winged helix' DNA-binding domain"/>
    <property type="match status" value="1"/>
</dbReference>
<evidence type="ECO:0000259" key="5">
    <source>
        <dbReference type="PROSITE" id="PS50949"/>
    </source>
</evidence>
<evidence type="ECO:0000256" key="4">
    <source>
        <dbReference type="SAM" id="MobiDB-lite"/>
    </source>
</evidence>